<feature type="compositionally biased region" description="Low complexity" evidence="1">
    <location>
        <begin position="68"/>
        <end position="88"/>
    </location>
</feature>
<name>A0A818MC12_9BILA</name>
<keyword evidence="2" id="KW-0472">Membrane</keyword>
<evidence type="ECO:0000313" key="4">
    <source>
        <dbReference type="EMBL" id="CAF3588884.1"/>
    </source>
</evidence>
<dbReference type="Proteomes" id="UP000663891">
    <property type="component" value="Unassembled WGS sequence"/>
</dbReference>
<sequence length="95" mass="10561">MSSATYLLTDTNETISWTYDRFLSNASIEKKDLSLFGFITGILCITSIICSLIFRIIIHFHGKISLSTEKSSHSPSISSITLTTTTTTDDSRSEF</sequence>
<organism evidence="4 5">
    <name type="scientific">Adineta steineri</name>
    <dbReference type="NCBI Taxonomy" id="433720"/>
    <lineage>
        <taxon>Eukaryota</taxon>
        <taxon>Metazoa</taxon>
        <taxon>Spiralia</taxon>
        <taxon>Gnathifera</taxon>
        <taxon>Rotifera</taxon>
        <taxon>Eurotatoria</taxon>
        <taxon>Bdelloidea</taxon>
        <taxon>Adinetida</taxon>
        <taxon>Adinetidae</taxon>
        <taxon>Adineta</taxon>
    </lineage>
</organism>
<feature type="transmembrane region" description="Helical" evidence="2">
    <location>
        <begin position="33"/>
        <end position="58"/>
    </location>
</feature>
<dbReference type="Proteomes" id="UP000663881">
    <property type="component" value="Unassembled WGS sequence"/>
</dbReference>
<keyword evidence="2" id="KW-0812">Transmembrane</keyword>
<proteinExistence type="predicted"/>
<accession>A0A818MC12</accession>
<comment type="caution">
    <text evidence="4">The sequence shown here is derived from an EMBL/GenBank/DDBJ whole genome shotgun (WGS) entry which is preliminary data.</text>
</comment>
<dbReference type="OrthoDB" id="10061428at2759"/>
<evidence type="ECO:0000313" key="5">
    <source>
        <dbReference type="Proteomes" id="UP000663881"/>
    </source>
</evidence>
<keyword evidence="2" id="KW-1133">Transmembrane helix</keyword>
<feature type="region of interest" description="Disordered" evidence="1">
    <location>
        <begin position="68"/>
        <end position="95"/>
    </location>
</feature>
<gene>
    <name evidence="4" type="ORF">OKA104_LOCUS6007</name>
    <name evidence="3" type="ORF">VCS650_LOCUS4693</name>
</gene>
<evidence type="ECO:0000256" key="2">
    <source>
        <dbReference type="SAM" id="Phobius"/>
    </source>
</evidence>
<evidence type="ECO:0000313" key="3">
    <source>
        <dbReference type="EMBL" id="CAF0813734.1"/>
    </source>
</evidence>
<reference evidence="4" key="1">
    <citation type="submission" date="2021-02" db="EMBL/GenBank/DDBJ databases">
        <authorList>
            <person name="Nowell W R."/>
        </authorList>
    </citation>
    <scope>NUCLEOTIDE SEQUENCE</scope>
</reference>
<evidence type="ECO:0000256" key="1">
    <source>
        <dbReference type="SAM" id="MobiDB-lite"/>
    </source>
</evidence>
<dbReference type="AlphaFoldDB" id="A0A818MC12"/>
<dbReference type="EMBL" id="CAJOAY010000216">
    <property type="protein sequence ID" value="CAF3588884.1"/>
    <property type="molecule type" value="Genomic_DNA"/>
</dbReference>
<protein>
    <submittedName>
        <fullName evidence="4">Uncharacterized protein</fullName>
    </submittedName>
</protein>
<dbReference type="EMBL" id="CAJNON010000026">
    <property type="protein sequence ID" value="CAF0813734.1"/>
    <property type="molecule type" value="Genomic_DNA"/>
</dbReference>